<keyword evidence="3" id="KW-1185">Reference proteome</keyword>
<protein>
    <submittedName>
        <fullName evidence="2">Sulfotransferase family protein</fullName>
    </submittedName>
</protein>
<gene>
    <name evidence="2" type="ORF">CLV74_106188</name>
</gene>
<evidence type="ECO:0000256" key="1">
    <source>
        <dbReference type="SAM" id="Phobius"/>
    </source>
</evidence>
<evidence type="ECO:0000313" key="3">
    <source>
        <dbReference type="Proteomes" id="UP000238392"/>
    </source>
</evidence>
<comment type="caution">
    <text evidence="2">The sequence shown here is derived from an EMBL/GenBank/DDBJ whole genome shotgun (WGS) entry which is preliminary data.</text>
</comment>
<organism evidence="2 3">
    <name type="scientific">Donghicola tyrosinivorans</name>
    <dbReference type="NCBI Taxonomy" id="1652492"/>
    <lineage>
        <taxon>Bacteria</taxon>
        <taxon>Pseudomonadati</taxon>
        <taxon>Pseudomonadota</taxon>
        <taxon>Alphaproteobacteria</taxon>
        <taxon>Rhodobacterales</taxon>
        <taxon>Roseobacteraceae</taxon>
        <taxon>Donghicola</taxon>
    </lineage>
</organism>
<keyword evidence="2" id="KW-0808">Transferase</keyword>
<dbReference type="Pfam" id="PF13469">
    <property type="entry name" value="Sulfotransfer_3"/>
    <property type="match status" value="1"/>
</dbReference>
<keyword evidence="1" id="KW-0472">Membrane</keyword>
<dbReference type="RefSeq" id="WP_106264642.1">
    <property type="nucleotide sequence ID" value="NZ_PVTQ01000006.1"/>
</dbReference>
<name>A0A2T0WS14_9RHOB</name>
<sequence>MTPIFVLGLQRSGTTWMANQLAALPSVAGVEAADHRGVHESIFFSHFARAFGPWSDLEARVRFAQAFVLSDYGQLLGLTPETLALAVHEASSYADVFRHVMDAHARVKGASAWVEKSPHHTLMFAQIARAFPDARFVLVHRRTEGMILSRLHGFDRTPAKGLRRWADIARGAVVNTLYGRFLRRIARRSECFFLTYEDLHADDGALRRSLIGFLGVSGAPEQMESRYEANTSFAKVAKRPLGTVDRVVMFAAIGAGYLMPLWLLLLVQRWRDGRRGIDWPDWCWKRTGYHPARHKVRLKPPAAA</sequence>
<keyword evidence="1" id="KW-1133">Transmembrane helix</keyword>
<proteinExistence type="predicted"/>
<dbReference type="SUPFAM" id="SSF52540">
    <property type="entry name" value="P-loop containing nucleoside triphosphate hydrolases"/>
    <property type="match status" value="1"/>
</dbReference>
<evidence type="ECO:0000313" key="2">
    <source>
        <dbReference type="EMBL" id="PRY89486.1"/>
    </source>
</evidence>
<dbReference type="AlphaFoldDB" id="A0A2T0WS14"/>
<dbReference type="GO" id="GO:0016740">
    <property type="term" value="F:transferase activity"/>
    <property type="evidence" value="ECO:0007669"/>
    <property type="project" value="UniProtKB-KW"/>
</dbReference>
<dbReference type="Gene3D" id="3.40.50.300">
    <property type="entry name" value="P-loop containing nucleotide triphosphate hydrolases"/>
    <property type="match status" value="1"/>
</dbReference>
<dbReference type="Proteomes" id="UP000238392">
    <property type="component" value="Unassembled WGS sequence"/>
</dbReference>
<keyword evidence="1" id="KW-0812">Transmembrane</keyword>
<dbReference type="OrthoDB" id="5432096at2"/>
<dbReference type="EMBL" id="PVTQ01000006">
    <property type="protein sequence ID" value="PRY89486.1"/>
    <property type="molecule type" value="Genomic_DNA"/>
</dbReference>
<reference evidence="2 3" key="1">
    <citation type="submission" date="2018-03" db="EMBL/GenBank/DDBJ databases">
        <title>Genomic Encyclopedia of Archaeal and Bacterial Type Strains, Phase II (KMG-II): from individual species to whole genera.</title>
        <authorList>
            <person name="Goeker M."/>
        </authorList>
    </citation>
    <scope>NUCLEOTIDE SEQUENCE [LARGE SCALE GENOMIC DNA]</scope>
    <source>
        <strain evidence="2 3">DSM 100212</strain>
    </source>
</reference>
<feature type="transmembrane region" description="Helical" evidence="1">
    <location>
        <begin position="247"/>
        <end position="267"/>
    </location>
</feature>
<dbReference type="InterPro" id="IPR027417">
    <property type="entry name" value="P-loop_NTPase"/>
</dbReference>
<accession>A0A2T0WS14</accession>